<sequence>MILSNKASEEQLMEMLNLDIIELETEPLNHPRTVCMAKSCVKYHPTSDGSACSVEYIKHCHQHCYLKGIPEEIVGDQRLKLCQAIDKETLKCSQCGCFWDKHLYITYVQKQIVTHVTTQHVEMLISGKRNERQQIEAFIKMTEELRKEHEEELRKIIEVSVKLGQYLTENAILPFNDVMGR</sequence>
<dbReference type="PANTHER" id="PTHR32046">
    <property type="entry name" value="G DOMAIN-CONTAINING PROTEIN"/>
    <property type="match status" value="1"/>
</dbReference>
<evidence type="ECO:0000259" key="2">
    <source>
        <dbReference type="Pfam" id="PF26633"/>
    </source>
</evidence>
<name>T1IQV4_STRMM</name>
<feature type="domain" description="DUF8206" evidence="2">
    <location>
        <begin position="28"/>
        <end position="107"/>
    </location>
</feature>
<dbReference type="EMBL" id="JH431314">
    <property type="status" value="NOT_ANNOTATED_CDS"/>
    <property type="molecule type" value="Genomic_DNA"/>
</dbReference>
<dbReference type="Proteomes" id="UP000014500">
    <property type="component" value="Unassembled WGS sequence"/>
</dbReference>
<evidence type="ECO:0000313" key="3">
    <source>
        <dbReference type="EnsemblMetazoa" id="SMAR003429-PA"/>
    </source>
</evidence>
<proteinExistence type="predicted"/>
<dbReference type="AlphaFoldDB" id="T1IQV4"/>
<feature type="coiled-coil region" evidence="1">
    <location>
        <begin position="128"/>
        <end position="159"/>
    </location>
</feature>
<evidence type="ECO:0000313" key="4">
    <source>
        <dbReference type="Proteomes" id="UP000014500"/>
    </source>
</evidence>
<evidence type="ECO:0000256" key="1">
    <source>
        <dbReference type="SAM" id="Coils"/>
    </source>
</evidence>
<dbReference type="InterPro" id="IPR058519">
    <property type="entry name" value="DUF8206"/>
</dbReference>
<keyword evidence="1" id="KW-0175">Coiled coil</keyword>
<dbReference type="HOGENOM" id="CLU_1490826_0_0_1"/>
<reference evidence="3" key="2">
    <citation type="submission" date="2015-02" db="UniProtKB">
        <authorList>
            <consortium name="EnsemblMetazoa"/>
        </authorList>
    </citation>
    <scope>IDENTIFICATION</scope>
</reference>
<accession>T1IQV4</accession>
<dbReference type="Pfam" id="PF26633">
    <property type="entry name" value="DUF8206"/>
    <property type="match status" value="1"/>
</dbReference>
<dbReference type="PhylomeDB" id="T1IQV4"/>
<dbReference type="OMA" id="CSVEYIK"/>
<reference evidence="4" key="1">
    <citation type="submission" date="2011-05" db="EMBL/GenBank/DDBJ databases">
        <authorList>
            <person name="Richards S.R."/>
            <person name="Qu J."/>
            <person name="Jiang H."/>
            <person name="Jhangiani S.N."/>
            <person name="Agravi P."/>
            <person name="Goodspeed R."/>
            <person name="Gross S."/>
            <person name="Mandapat C."/>
            <person name="Jackson L."/>
            <person name="Mathew T."/>
            <person name="Pu L."/>
            <person name="Thornton R."/>
            <person name="Saada N."/>
            <person name="Wilczek-Boney K.B."/>
            <person name="Lee S."/>
            <person name="Kovar C."/>
            <person name="Wu Y."/>
            <person name="Scherer S.E."/>
            <person name="Worley K.C."/>
            <person name="Muzny D.M."/>
            <person name="Gibbs R."/>
        </authorList>
    </citation>
    <scope>NUCLEOTIDE SEQUENCE</scope>
    <source>
        <strain evidence="4">Brora</strain>
    </source>
</reference>
<dbReference type="STRING" id="126957.T1IQV4"/>
<dbReference type="PANTHER" id="PTHR32046:SF11">
    <property type="entry name" value="IMMUNE-ASSOCIATED NUCLEOTIDE-BINDING PROTEIN 10-LIKE"/>
    <property type="match status" value="1"/>
</dbReference>
<protein>
    <recommendedName>
        <fullName evidence="2">DUF8206 domain-containing protein</fullName>
    </recommendedName>
</protein>
<dbReference type="EnsemblMetazoa" id="SMAR003429-RA">
    <property type="protein sequence ID" value="SMAR003429-PA"/>
    <property type="gene ID" value="SMAR003429"/>
</dbReference>
<organism evidence="3 4">
    <name type="scientific">Strigamia maritima</name>
    <name type="common">European centipede</name>
    <name type="synonym">Geophilus maritimus</name>
    <dbReference type="NCBI Taxonomy" id="126957"/>
    <lineage>
        <taxon>Eukaryota</taxon>
        <taxon>Metazoa</taxon>
        <taxon>Ecdysozoa</taxon>
        <taxon>Arthropoda</taxon>
        <taxon>Myriapoda</taxon>
        <taxon>Chilopoda</taxon>
        <taxon>Pleurostigmophora</taxon>
        <taxon>Geophilomorpha</taxon>
        <taxon>Linotaeniidae</taxon>
        <taxon>Strigamia</taxon>
    </lineage>
</organism>
<keyword evidence="4" id="KW-1185">Reference proteome</keyword>